<name>A0ABT9Y3K0_9FIRM</name>
<dbReference type="RefSeq" id="WP_196605859.1">
    <property type="nucleotide sequence ID" value="NZ_CP116940.1"/>
</dbReference>
<evidence type="ECO:0000313" key="2">
    <source>
        <dbReference type="Proteomes" id="UP001239167"/>
    </source>
</evidence>
<accession>A0ABT9Y3K0</accession>
<reference evidence="1 2" key="1">
    <citation type="submission" date="2023-07" db="EMBL/GenBank/DDBJ databases">
        <title>Genomic Encyclopedia of Type Strains, Phase IV (KMG-IV): sequencing the most valuable type-strain genomes for metagenomic binning, comparative biology and taxonomic classification.</title>
        <authorList>
            <person name="Goeker M."/>
        </authorList>
    </citation>
    <scope>NUCLEOTIDE SEQUENCE [LARGE SCALE GENOMIC DNA]</scope>
    <source>
        <strain evidence="1 2">DSM 16980</strain>
    </source>
</reference>
<organism evidence="1 2">
    <name type="scientific">Pectinatus haikarae</name>
    <dbReference type="NCBI Taxonomy" id="349096"/>
    <lineage>
        <taxon>Bacteria</taxon>
        <taxon>Bacillati</taxon>
        <taxon>Bacillota</taxon>
        <taxon>Negativicutes</taxon>
        <taxon>Selenomonadales</taxon>
        <taxon>Selenomonadaceae</taxon>
        <taxon>Pectinatus</taxon>
    </lineage>
</organism>
<proteinExistence type="predicted"/>
<sequence length="104" mass="12224">MFEVPEKEDYKADNPHLKTEHITPITVRKPELKKEFQQLRCLIDEKIFENYIETVHNLTKNENTLLITAGNELQKMHIEDCIPALKNAFNVEKVKVIGLMKPFF</sequence>
<keyword evidence="2" id="KW-1185">Reference proteome</keyword>
<dbReference type="EMBL" id="JAUSUE010000001">
    <property type="protein sequence ID" value="MDQ0202402.1"/>
    <property type="molecule type" value="Genomic_DNA"/>
</dbReference>
<dbReference type="Proteomes" id="UP001239167">
    <property type="component" value="Unassembled WGS sequence"/>
</dbReference>
<gene>
    <name evidence="1" type="ORF">J2S01_000087</name>
</gene>
<protein>
    <submittedName>
        <fullName evidence="1">Thiamine kinase-like enzyme</fullName>
    </submittedName>
</protein>
<comment type="caution">
    <text evidence="1">The sequence shown here is derived from an EMBL/GenBank/DDBJ whole genome shotgun (WGS) entry which is preliminary data.</text>
</comment>
<evidence type="ECO:0000313" key="1">
    <source>
        <dbReference type="EMBL" id="MDQ0202402.1"/>
    </source>
</evidence>